<keyword evidence="1" id="KW-0805">Transcription regulation</keyword>
<sequence>MNSGQKVYFQVVEYIKELVKTGQVEVGGRLPSERELMERLGLSRNSIREALRTLENMGIIESRQGKGNYLANNMGRSLSGVFSTLLLMKETSYLEVSQLRHAMEMQAFYMAADQIGPGEKQEFEEIIGRMRHPDAQEKNRADHQFHQMLIRCSGNRLLQVVMDALSEVCREEIAMMRADSARDDEEKWRKLHEKIYHCLAARDLKNGMKAIMEHYAWVDRGLREIGESGRNG</sequence>
<dbReference type="EMBL" id="DVON01000177">
    <property type="protein sequence ID" value="HIV13112.1"/>
    <property type="molecule type" value="Genomic_DNA"/>
</dbReference>
<feature type="domain" description="HTH gntR-type" evidence="4">
    <location>
        <begin position="5"/>
        <end position="73"/>
    </location>
</feature>
<dbReference type="Proteomes" id="UP000886723">
    <property type="component" value="Unassembled WGS sequence"/>
</dbReference>
<evidence type="ECO:0000256" key="1">
    <source>
        <dbReference type="ARBA" id="ARBA00023015"/>
    </source>
</evidence>
<dbReference type="GO" id="GO:0003700">
    <property type="term" value="F:DNA-binding transcription factor activity"/>
    <property type="evidence" value="ECO:0007669"/>
    <property type="project" value="InterPro"/>
</dbReference>
<accession>A0A9D1NUH7</accession>
<gene>
    <name evidence="5" type="ORF">IAA63_08265</name>
</gene>
<dbReference type="SUPFAM" id="SSF46785">
    <property type="entry name" value="Winged helix' DNA-binding domain"/>
    <property type="match status" value="1"/>
</dbReference>
<dbReference type="SMART" id="SM00895">
    <property type="entry name" value="FCD"/>
    <property type="match status" value="1"/>
</dbReference>
<reference evidence="5" key="1">
    <citation type="submission" date="2020-10" db="EMBL/GenBank/DDBJ databases">
        <authorList>
            <person name="Gilroy R."/>
        </authorList>
    </citation>
    <scope>NUCLEOTIDE SEQUENCE</scope>
    <source>
        <strain evidence="5">ChiBcec2-4451</strain>
    </source>
</reference>
<proteinExistence type="predicted"/>
<comment type="caution">
    <text evidence="5">The sequence shown here is derived from an EMBL/GenBank/DDBJ whole genome shotgun (WGS) entry which is preliminary data.</text>
</comment>
<dbReference type="InterPro" id="IPR011711">
    <property type="entry name" value="GntR_C"/>
</dbReference>
<dbReference type="AlphaFoldDB" id="A0A9D1NUH7"/>
<dbReference type="Gene3D" id="1.10.10.10">
    <property type="entry name" value="Winged helix-like DNA-binding domain superfamily/Winged helix DNA-binding domain"/>
    <property type="match status" value="1"/>
</dbReference>
<dbReference type="InterPro" id="IPR036388">
    <property type="entry name" value="WH-like_DNA-bd_sf"/>
</dbReference>
<dbReference type="PANTHER" id="PTHR43537:SF5">
    <property type="entry name" value="UXU OPERON TRANSCRIPTIONAL REGULATOR"/>
    <property type="match status" value="1"/>
</dbReference>
<evidence type="ECO:0000256" key="2">
    <source>
        <dbReference type="ARBA" id="ARBA00023125"/>
    </source>
</evidence>
<organism evidence="5 6">
    <name type="scientific">Candidatus Pullilachnospira stercoravium</name>
    <dbReference type="NCBI Taxonomy" id="2840913"/>
    <lineage>
        <taxon>Bacteria</taxon>
        <taxon>Bacillati</taxon>
        <taxon>Bacillota</taxon>
        <taxon>Clostridia</taxon>
        <taxon>Lachnospirales</taxon>
        <taxon>Lachnospiraceae</taxon>
        <taxon>Lachnospiraceae incertae sedis</taxon>
        <taxon>Candidatus Pullilachnospira</taxon>
    </lineage>
</organism>
<dbReference type="PRINTS" id="PR00035">
    <property type="entry name" value="HTHGNTR"/>
</dbReference>
<dbReference type="Gene3D" id="1.20.120.530">
    <property type="entry name" value="GntR ligand-binding domain-like"/>
    <property type="match status" value="1"/>
</dbReference>
<dbReference type="Pfam" id="PF07729">
    <property type="entry name" value="FCD"/>
    <property type="match status" value="1"/>
</dbReference>
<dbReference type="GO" id="GO:0003677">
    <property type="term" value="F:DNA binding"/>
    <property type="evidence" value="ECO:0007669"/>
    <property type="project" value="UniProtKB-KW"/>
</dbReference>
<evidence type="ECO:0000313" key="6">
    <source>
        <dbReference type="Proteomes" id="UP000886723"/>
    </source>
</evidence>
<dbReference type="SMART" id="SM00345">
    <property type="entry name" value="HTH_GNTR"/>
    <property type="match status" value="1"/>
</dbReference>
<evidence type="ECO:0000259" key="4">
    <source>
        <dbReference type="PROSITE" id="PS50949"/>
    </source>
</evidence>
<dbReference type="PROSITE" id="PS50949">
    <property type="entry name" value="HTH_GNTR"/>
    <property type="match status" value="1"/>
</dbReference>
<dbReference type="InterPro" id="IPR036390">
    <property type="entry name" value="WH_DNA-bd_sf"/>
</dbReference>
<keyword evidence="2" id="KW-0238">DNA-binding</keyword>
<protein>
    <submittedName>
        <fullName evidence="5">FadR family transcriptional regulator</fullName>
    </submittedName>
</protein>
<evidence type="ECO:0000256" key="3">
    <source>
        <dbReference type="ARBA" id="ARBA00023163"/>
    </source>
</evidence>
<reference evidence="5" key="2">
    <citation type="journal article" date="2021" name="PeerJ">
        <title>Extensive microbial diversity within the chicken gut microbiome revealed by metagenomics and culture.</title>
        <authorList>
            <person name="Gilroy R."/>
            <person name="Ravi A."/>
            <person name="Getino M."/>
            <person name="Pursley I."/>
            <person name="Horton D.L."/>
            <person name="Alikhan N.F."/>
            <person name="Baker D."/>
            <person name="Gharbi K."/>
            <person name="Hall N."/>
            <person name="Watson M."/>
            <person name="Adriaenssens E.M."/>
            <person name="Foster-Nyarko E."/>
            <person name="Jarju S."/>
            <person name="Secka A."/>
            <person name="Antonio M."/>
            <person name="Oren A."/>
            <person name="Chaudhuri R.R."/>
            <person name="La Ragione R."/>
            <person name="Hildebrand F."/>
            <person name="Pallen M.J."/>
        </authorList>
    </citation>
    <scope>NUCLEOTIDE SEQUENCE</scope>
    <source>
        <strain evidence="5">ChiBcec2-4451</strain>
    </source>
</reference>
<dbReference type="SUPFAM" id="SSF48008">
    <property type="entry name" value="GntR ligand-binding domain-like"/>
    <property type="match status" value="1"/>
</dbReference>
<keyword evidence="3" id="KW-0804">Transcription</keyword>
<dbReference type="CDD" id="cd07377">
    <property type="entry name" value="WHTH_GntR"/>
    <property type="match status" value="1"/>
</dbReference>
<dbReference type="InterPro" id="IPR008920">
    <property type="entry name" value="TF_FadR/GntR_C"/>
</dbReference>
<dbReference type="Pfam" id="PF00392">
    <property type="entry name" value="GntR"/>
    <property type="match status" value="1"/>
</dbReference>
<dbReference type="InterPro" id="IPR000524">
    <property type="entry name" value="Tscrpt_reg_HTH_GntR"/>
</dbReference>
<evidence type="ECO:0000313" key="5">
    <source>
        <dbReference type="EMBL" id="HIV13112.1"/>
    </source>
</evidence>
<dbReference type="PANTHER" id="PTHR43537">
    <property type="entry name" value="TRANSCRIPTIONAL REGULATOR, GNTR FAMILY"/>
    <property type="match status" value="1"/>
</dbReference>
<name>A0A9D1NUH7_9FIRM</name>